<comment type="caution">
    <text evidence="11">The sequence shown here is derived from an EMBL/GenBank/DDBJ whole genome shotgun (WGS) entry which is preliminary data.</text>
</comment>
<evidence type="ECO:0000256" key="7">
    <source>
        <dbReference type="ARBA" id="ARBA00023295"/>
    </source>
</evidence>
<dbReference type="AlphaFoldDB" id="A0A436ZYC1"/>
<dbReference type="InterPro" id="IPR001722">
    <property type="entry name" value="Glyco_hydro_7"/>
</dbReference>
<evidence type="ECO:0000256" key="9">
    <source>
        <dbReference type="RuleBase" id="RU361164"/>
    </source>
</evidence>
<dbReference type="OrthoDB" id="412382at2759"/>
<comment type="similarity">
    <text evidence="2 9">Belongs to the glycosyl hydrolase 7 (cellulase C) family.</text>
</comment>
<dbReference type="InterPro" id="IPR013320">
    <property type="entry name" value="ConA-like_dom_sf"/>
</dbReference>
<evidence type="ECO:0000256" key="3">
    <source>
        <dbReference type="ARBA" id="ARBA00022801"/>
    </source>
</evidence>
<dbReference type="PANTHER" id="PTHR33753:SF1">
    <property type="entry name" value="ENDO-BETA-1,4-GLUCANASE CELB"/>
    <property type="match status" value="1"/>
</dbReference>
<dbReference type="EC" id="3.2.1.-" evidence="9"/>
<evidence type="ECO:0000256" key="1">
    <source>
        <dbReference type="ARBA" id="ARBA00000966"/>
    </source>
</evidence>
<evidence type="ECO:0000256" key="8">
    <source>
        <dbReference type="ARBA" id="ARBA00023326"/>
    </source>
</evidence>
<dbReference type="PRINTS" id="PR00734">
    <property type="entry name" value="GLHYDRLASE7"/>
</dbReference>
<proteinExistence type="inferred from homology"/>
<keyword evidence="6" id="KW-0119">Carbohydrate metabolism</keyword>
<dbReference type="STRING" id="97331.A0A436ZYC1"/>
<protein>
    <recommendedName>
        <fullName evidence="9">Glucanase</fullName>
        <ecNumber evidence="9">3.2.1.-</ecNumber>
    </recommendedName>
</protein>
<reference evidence="11 12" key="1">
    <citation type="submission" date="2019-01" db="EMBL/GenBank/DDBJ databases">
        <title>Intercellular communication is required for trap formation in the nematode-trapping fungus Duddingtonia flagrans.</title>
        <authorList>
            <person name="Youssar L."/>
            <person name="Wernet V."/>
            <person name="Hensel N."/>
            <person name="Hildebrandt H.-G."/>
            <person name="Fischer R."/>
        </authorList>
    </citation>
    <scope>NUCLEOTIDE SEQUENCE [LARGE SCALE GENOMIC DNA]</scope>
    <source>
        <strain evidence="11 12">CBS H-5679</strain>
    </source>
</reference>
<feature type="chain" id="PRO_5019016221" description="Glucanase" evidence="10">
    <location>
        <begin position="17"/>
        <end position="438"/>
    </location>
</feature>
<dbReference type="InterPro" id="IPR037019">
    <property type="entry name" value="Glyco_hydro_7_sf"/>
</dbReference>
<keyword evidence="12" id="KW-1185">Reference proteome</keyword>
<sequence length="438" mass="47878">MYRVILAFLAASPAFAQIPGSLTPEVHPLLPIQTCATRRGCKTINTKVVLDSQYRWHHVKGGYDPCVNNGVFNPATCKKADECAANCEVEGVDYASYGISTSGNALTLQLFNPTGGLASPRVYLLKEDGLTYYKFRMLNKEFTYDVDVSNLPCGTNGALYFSEMSASGERNAKSNTAGATYGTGYCDAQCPKQNFINGKANFDYKYGACCQEMDIWEANSRATAFTPHPCATRGLFKCTGADCGAGNDRKQGICDMDGCDFNSYRLGVKNFYGRGPEFTIDTTKKMTVVTQFITDNGEDRGELVEIRRLYVQDGVVIANAAANLTGLLNYDSISDEYCEKEVDVLGGSGTNELRGGSKVMGEAMERGMVLALSLWWDNGSYMWWLDGKNPGDPESLRRGPCNTEVESTPQYITANFKPSVVFSNIKLGDFGTTYGPQV</sequence>
<evidence type="ECO:0000256" key="6">
    <source>
        <dbReference type="ARBA" id="ARBA00023277"/>
    </source>
</evidence>
<dbReference type="CDD" id="cd07999">
    <property type="entry name" value="GH7_CBH_EG"/>
    <property type="match status" value="1"/>
</dbReference>
<comment type="catalytic activity">
    <reaction evidence="1">
        <text>Endohydrolysis of (1-&gt;4)-beta-D-glucosidic linkages in cellulose, lichenin and cereal beta-D-glucans.</text>
        <dbReference type="EC" id="3.2.1.4"/>
    </reaction>
</comment>
<keyword evidence="10" id="KW-0732">Signal</keyword>
<dbReference type="GO" id="GO:0030245">
    <property type="term" value="P:cellulose catabolic process"/>
    <property type="evidence" value="ECO:0007669"/>
    <property type="project" value="UniProtKB-KW"/>
</dbReference>
<evidence type="ECO:0000256" key="4">
    <source>
        <dbReference type="ARBA" id="ARBA00023001"/>
    </source>
</evidence>
<dbReference type="VEuPathDB" id="FungiDB:DFL_005728"/>
<dbReference type="PANTHER" id="PTHR33753">
    <property type="entry name" value="1,4-BETA-D-GLUCAN CELLOBIOHYDROLASE B"/>
    <property type="match status" value="1"/>
</dbReference>
<gene>
    <name evidence="11" type="ORF">DFL_005728</name>
</gene>
<evidence type="ECO:0000313" key="12">
    <source>
        <dbReference type="Proteomes" id="UP000283090"/>
    </source>
</evidence>
<dbReference type="RefSeq" id="XP_067489504.1">
    <property type="nucleotide sequence ID" value="XM_067635032.1"/>
</dbReference>
<dbReference type="Pfam" id="PF00840">
    <property type="entry name" value="Glyco_hydro_7"/>
    <property type="match status" value="1"/>
</dbReference>
<dbReference type="GeneID" id="93588039"/>
<name>A0A436ZYC1_ARTFL</name>
<keyword evidence="5" id="KW-0325">Glycoprotein</keyword>
<accession>A0A436ZYC1</accession>
<keyword evidence="3 9" id="KW-0378">Hydrolase</keyword>
<evidence type="ECO:0000256" key="10">
    <source>
        <dbReference type="SAM" id="SignalP"/>
    </source>
</evidence>
<evidence type="ECO:0000313" key="11">
    <source>
        <dbReference type="EMBL" id="RVD83960.1"/>
    </source>
</evidence>
<evidence type="ECO:0000256" key="2">
    <source>
        <dbReference type="ARBA" id="ARBA00006044"/>
    </source>
</evidence>
<keyword evidence="7 9" id="KW-0326">Glycosidase</keyword>
<dbReference type="GO" id="GO:0008810">
    <property type="term" value="F:cellulase activity"/>
    <property type="evidence" value="ECO:0007669"/>
    <property type="project" value="UniProtKB-EC"/>
</dbReference>
<dbReference type="EMBL" id="SAEB01000007">
    <property type="protein sequence ID" value="RVD83960.1"/>
    <property type="molecule type" value="Genomic_DNA"/>
</dbReference>
<dbReference type="SUPFAM" id="SSF49899">
    <property type="entry name" value="Concanavalin A-like lectins/glucanases"/>
    <property type="match status" value="1"/>
</dbReference>
<evidence type="ECO:0000256" key="5">
    <source>
        <dbReference type="ARBA" id="ARBA00023180"/>
    </source>
</evidence>
<dbReference type="Proteomes" id="UP000283090">
    <property type="component" value="Unassembled WGS sequence"/>
</dbReference>
<keyword evidence="4 9" id="KW-0136">Cellulose degradation</keyword>
<dbReference type="Gene3D" id="2.70.100.10">
    <property type="entry name" value="Glycoside hydrolase, family 7, domain"/>
    <property type="match status" value="1"/>
</dbReference>
<feature type="signal peptide" evidence="10">
    <location>
        <begin position="1"/>
        <end position="16"/>
    </location>
</feature>
<keyword evidence="8 9" id="KW-0624">Polysaccharide degradation</keyword>
<organism evidence="11 12">
    <name type="scientific">Arthrobotrys flagrans</name>
    <name type="common">Nematode-trapping fungus</name>
    <name type="synonym">Trichothecium flagrans</name>
    <dbReference type="NCBI Taxonomy" id="97331"/>
    <lineage>
        <taxon>Eukaryota</taxon>
        <taxon>Fungi</taxon>
        <taxon>Dikarya</taxon>
        <taxon>Ascomycota</taxon>
        <taxon>Pezizomycotina</taxon>
        <taxon>Orbiliomycetes</taxon>
        <taxon>Orbiliales</taxon>
        <taxon>Orbiliaceae</taxon>
        <taxon>Arthrobotrys</taxon>
    </lineage>
</organism>